<evidence type="ECO:0000256" key="8">
    <source>
        <dbReference type="HAMAP-Rule" id="MF_00972"/>
    </source>
</evidence>
<proteinExistence type="inferred from homology"/>
<evidence type="ECO:0000256" key="3">
    <source>
        <dbReference type="ARBA" id="ARBA00022694"/>
    </source>
</evidence>
<evidence type="ECO:0000256" key="7">
    <source>
        <dbReference type="ARBA" id="ARBA00048045"/>
    </source>
</evidence>
<accession>A0A5P1R8K1</accession>
<comment type="similarity">
    <text evidence="1">Belongs to the cytidine and deoxycytidylate deaminase family. ADAT2 subfamily.</text>
</comment>
<dbReference type="PROSITE" id="PS00903">
    <property type="entry name" value="CYT_DCMP_DEAMINASES_1"/>
    <property type="match status" value="1"/>
</dbReference>
<reference evidence="10 11" key="1">
    <citation type="journal article" date="2019" name="Biochem. Eng. J.">
        <title>Metabolic engineering of the marine bacteria Neptunomonas concharum for the production of acetoin and meso-2,3-butanediol from acetate.</title>
        <authorList>
            <person name="Li W."/>
            <person name="Pu N."/>
            <person name="Liu C.-X."/>
            <person name="Yuan Q.-P."/>
            <person name="Li Z.-J."/>
        </authorList>
    </citation>
    <scope>NUCLEOTIDE SEQUENCE [LARGE SCALE GENOMIC DNA]</scope>
    <source>
        <strain evidence="10 11">JCM17730</strain>
    </source>
</reference>
<dbReference type="InterPro" id="IPR028883">
    <property type="entry name" value="tRNA_aden_deaminase"/>
</dbReference>
<dbReference type="RefSeq" id="WP_138988973.1">
    <property type="nucleotide sequence ID" value="NZ_CP043869.1"/>
</dbReference>
<dbReference type="FunFam" id="3.40.140.10:FF:000005">
    <property type="entry name" value="tRNA-specific adenosine deaminase"/>
    <property type="match status" value="1"/>
</dbReference>
<dbReference type="InterPro" id="IPR016192">
    <property type="entry name" value="APOBEC/CMP_deaminase_Zn-bd"/>
</dbReference>
<comment type="function">
    <text evidence="8">Catalyzes the deamination of adenosine to inosine at the wobble position 34 of tRNA(Arg2).</text>
</comment>
<dbReference type="InterPro" id="IPR016193">
    <property type="entry name" value="Cytidine_deaminase-like"/>
</dbReference>
<dbReference type="PROSITE" id="PS51747">
    <property type="entry name" value="CYT_DCMP_DEAMINASES_2"/>
    <property type="match status" value="1"/>
</dbReference>
<keyword evidence="11" id="KW-1185">Reference proteome</keyword>
<comment type="catalytic activity">
    <reaction evidence="7 8">
        <text>adenosine(34) in tRNA + H2O + H(+) = inosine(34) in tRNA + NH4(+)</text>
        <dbReference type="Rhea" id="RHEA:43168"/>
        <dbReference type="Rhea" id="RHEA-COMP:10373"/>
        <dbReference type="Rhea" id="RHEA-COMP:10374"/>
        <dbReference type="ChEBI" id="CHEBI:15377"/>
        <dbReference type="ChEBI" id="CHEBI:15378"/>
        <dbReference type="ChEBI" id="CHEBI:28938"/>
        <dbReference type="ChEBI" id="CHEBI:74411"/>
        <dbReference type="ChEBI" id="CHEBI:82852"/>
        <dbReference type="EC" id="3.5.4.33"/>
    </reaction>
</comment>
<feature type="binding site" evidence="8">
    <location>
        <position position="87"/>
    </location>
    <ligand>
        <name>Zn(2+)</name>
        <dbReference type="ChEBI" id="CHEBI:29105"/>
        <note>catalytic</note>
    </ligand>
</feature>
<name>A0A5P1R8K1_9GAMM</name>
<dbReference type="InterPro" id="IPR002125">
    <property type="entry name" value="CMP_dCMP_dom"/>
</dbReference>
<dbReference type="EMBL" id="CP043869">
    <property type="protein sequence ID" value="QEQ95950.1"/>
    <property type="molecule type" value="Genomic_DNA"/>
</dbReference>
<evidence type="ECO:0000313" key="10">
    <source>
        <dbReference type="EMBL" id="QEQ95950.1"/>
    </source>
</evidence>
<protein>
    <recommendedName>
        <fullName evidence="8">tRNA-specific adenosine deaminase</fullName>
        <ecNumber evidence="8">3.5.4.33</ecNumber>
    </recommendedName>
</protein>
<dbReference type="GO" id="GO:0002100">
    <property type="term" value="P:tRNA wobble adenosine to inosine editing"/>
    <property type="evidence" value="ECO:0007669"/>
    <property type="project" value="UniProtKB-UniRule"/>
</dbReference>
<dbReference type="AlphaFoldDB" id="A0A5P1R8K1"/>
<dbReference type="Pfam" id="PF00383">
    <property type="entry name" value="dCMP_cyt_deam_1"/>
    <property type="match status" value="1"/>
</dbReference>
<dbReference type="PANTHER" id="PTHR11079:SF202">
    <property type="entry name" value="TRNA-SPECIFIC ADENOSINE DEAMINASE"/>
    <property type="match status" value="1"/>
</dbReference>
<evidence type="ECO:0000256" key="5">
    <source>
        <dbReference type="ARBA" id="ARBA00022801"/>
    </source>
</evidence>
<dbReference type="Gene3D" id="3.40.140.10">
    <property type="entry name" value="Cytidine Deaminase, domain 2"/>
    <property type="match status" value="1"/>
</dbReference>
<dbReference type="SUPFAM" id="SSF53927">
    <property type="entry name" value="Cytidine deaminase-like"/>
    <property type="match status" value="1"/>
</dbReference>
<sequence>MQNDDEYWMLQALALAKNAAELGEVPVGAVIVLDGKIIGKGWNQPITANDPTAHAEIVALRDAARAVANYRLVGADMYVTLEPCSMCAGAVVHSRLRRLVFGAAEPKAGAVSSQQQFLEADFLNHKVEWVGGVLAQPCGDAISAFFKARREAKKSRKAKNVINAP</sequence>
<evidence type="ECO:0000256" key="6">
    <source>
        <dbReference type="ARBA" id="ARBA00022833"/>
    </source>
</evidence>
<evidence type="ECO:0000256" key="4">
    <source>
        <dbReference type="ARBA" id="ARBA00022723"/>
    </source>
</evidence>
<keyword evidence="6 8" id="KW-0862">Zinc</keyword>
<dbReference type="NCBIfam" id="NF008113">
    <property type="entry name" value="PRK10860.1"/>
    <property type="match status" value="1"/>
</dbReference>
<dbReference type="KEGG" id="ncu:F0U83_04095"/>
<feature type="binding site" evidence="8">
    <location>
        <position position="84"/>
    </location>
    <ligand>
        <name>Zn(2+)</name>
        <dbReference type="ChEBI" id="CHEBI:29105"/>
        <note>catalytic</note>
    </ligand>
</feature>
<evidence type="ECO:0000256" key="1">
    <source>
        <dbReference type="ARBA" id="ARBA00010669"/>
    </source>
</evidence>
<keyword evidence="3 8" id="KW-0819">tRNA processing</keyword>
<organism evidence="10 11">
    <name type="scientific">Neptunomonas concharum</name>
    <dbReference type="NCBI Taxonomy" id="1031538"/>
    <lineage>
        <taxon>Bacteria</taxon>
        <taxon>Pseudomonadati</taxon>
        <taxon>Pseudomonadota</taxon>
        <taxon>Gammaproteobacteria</taxon>
        <taxon>Oceanospirillales</taxon>
        <taxon>Oceanospirillaceae</taxon>
        <taxon>Neptunomonas</taxon>
    </lineage>
</organism>
<evidence type="ECO:0000313" key="11">
    <source>
        <dbReference type="Proteomes" id="UP000324760"/>
    </source>
</evidence>
<comment type="cofactor">
    <cofactor evidence="8">
        <name>Zn(2+)</name>
        <dbReference type="ChEBI" id="CHEBI:29105"/>
    </cofactor>
    <text evidence="8">Binds 1 zinc ion per subunit.</text>
</comment>
<feature type="active site" description="Proton donor" evidence="8">
    <location>
        <position position="56"/>
    </location>
</feature>
<evidence type="ECO:0000256" key="2">
    <source>
        <dbReference type="ARBA" id="ARBA00011738"/>
    </source>
</evidence>
<dbReference type="GO" id="GO:0008270">
    <property type="term" value="F:zinc ion binding"/>
    <property type="evidence" value="ECO:0007669"/>
    <property type="project" value="UniProtKB-UniRule"/>
</dbReference>
<gene>
    <name evidence="8 10" type="primary">tadA</name>
    <name evidence="10" type="ORF">F0U83_04095</name>
</gene>
<dbReference type="Proteomes" id="UP000324760">
    <property type="component" value="Chromosome"/>
</dbReference>
<dbReference type="OrthoDB" id="9802676at2"/>
<dbReference type="PANTHER" id="PTHR11079">
    <property type="entry name" value="CYTOSINE DEAMINASE FAMILY MEMBER"/>
    <property type="match status" value="1"/>
</dbReference>
<comment type="subunit">
    <text evidence="2 8">Homodimer.</text>
</comment>
<keyword evidence="4 8" id="KW-0479">Metal-binding</keyword>
<dbReference type="GO" id="GO:0052717">
    <property type="term" value="F:tRNA-specific adenosine-34 deaminase activity"/>
    <property type="evidence" value="ECO:0007669"/>
    <property type="project" value="UniProtKB-UniRule"/>
</dbReference>
<feature type="domain" description="CMP/dCMP-type deaminase" evidence="9">
    <location>
        <begin position="3"/>
        <end position="112"/>
    </location>
</feature>
<dbReference type="EC" id="3.5.4.33" evidence="8"/>
<dbReference type="HAMAP" id="MF_00972">
    <property type="entry name" value="tRNA_aden_deaminase"/>
    <property type="match status" value="1"/>
</dbReference>
<dbReference type="CDD" id="cd01285">
    <property type="entry name" value="nucleoside_deaminase"/>
    <property type="match status" value="1"/>
</dbReference>
<evidence type="ECO:0000259" key="9">
    <source>
        <dbReference type="PROSITE" id="PS51747"/>
    </source>
</evidence>
<keyword evidence="5 8" id="KW-0378">Hydrolase</keyword>
<feature type="binding site" evidence="8">
    <location>
        <position position="54"/>
    </location>
    <ligand>
        <name>Zn(2+)</name>
        <dbReference type="ChEBI" id="CHEBI:29105"/>
        <note>catalytic</note>
    </ligand>
</feature>